<dbReference type="InterPro" id="IPR052575">
    <property type="entry name" value="SSU_processome_comp_20"/>
</dbReference>
<keyword evidence="1" id="KW-1185">Reference proteome</keyword>
<proteinExistence type="predicted"/>
<evidence type="ECO:0000313" key="2">
    <source>
        <dbReference type="WBParaSite" id="PSU_v2.g8986.t1"/>
    </source>
</evidence>
<dbReference type="GO" id="GO:0032040">
    <property type="term" value="C:small-subunit processome"/>
    <property type="evidence" value="ECO:0007669"/>
    <property type="project" value="TreeGrafter"/>
</dbReference>
<name>A0A914ZFD3_9BILA</name>
<accession>A0A914ZFD3</accession>
<dbReference type="PANTHER" id="PTHR17695">
    <property type="entry name" value="SMALL SUBUNIT PROCESSOME COMPONENT 20 HOMOLOG"/>
    <property type="match status" value="1"/>
</dbReference>
<dbReference type="GO" id="GO:0030686">
    <property type="term" value="C:90S preribosome"/>
    <property type="evidence" value="ECO:0007669"/>
    <property type="project" value="TreeGrafter"/>
</dbReference>
<dbReference type="WBParaSite" id="PSU_v2.g8986.t1">
    <property type="protein sequence ID" value="PSU_v2.g8986.t1"/>
    <property type="gene ID" value="PSU_v2.g8986"/>
</dbReference>
<protein>
    <submittedName>
        <fullName evidence="2">Uncharacterized protein</fullName>
    </submittedName>
</protein>
<organism evidence="1 2">
    <name type="scientific">Panagrolaimus superbus</name>
    <dbReference type="NCBI Taxonomy" id="310955"/>
    <lineage>
        <taxon>Eukaryota</taxon>
        <taxon>Metazoa</taxon>
        <taxon>Ecdysozoa</taxon>
        <taxon>Nematoda</taxon>
        <taxon>Chromadorea</taxon>
        <taxon>Rhabditida</taxon>
        <taxon>Tylenchina</taxon>
        <taxon>Panagrolaimomorpha</taxon>
        <taxon>Panagrolaimoidea</taxon>
        <taxon>Panagrolaimidae</taxon>
        <taxon>Panagrolaimus</taxon>
    </lineage>
</organism>
<dbReference type="InterPro" id="IPR016024">
    <property type="entry name" value="ARM-type_fold"/>
</dbReference>
<dbReference type="PANTHER" id="PTHR17695:SF11">
    <property type="entry name" value="SMALL SUBUNIT PROCESSOME COMPONENT 20 HOMOLOG"/>
    <property type="match status" value="1"/>
</dbReference>
<reference evidence="2" key="1">
    <citation type="submission" date="2022-11" db="UniProtKB">
        <authorList>
            <consortium name="WormBaseParasite"/>
        </authorList>
    </citation>
    <scope>IDENTIFICATION</scope>
</reference>
<evidence type="ECO:0000313" key="1">
    <source>
        <dbReference type="Proteomes" id="UP000887577"/>
    </source>
</evidence>
<dbReference type="Proteomes" id="UP000887577">
    <property type="component" value="Unplaced"/>
</dbReference>
<sequence>MGKRTLVADTNEKQFKYVSFTDQISRISADTISTRLKLPGEVYEHETYFYQAVAKWNDLDYGDDYKAFLDDIPYGELATYAQLLHYQNQIVDALRHHLLIPGSKACITLLELSVALIRDLNDDFYPHLWDYFDTIMILLDRSRHEVDILETGFKILAIIFQMHWRSIVTSLRKTFVRFSNLFGSNAHYIRRFAAEAFSFLLRKSSTIPKLTQFLYEKTAEEDDKNIKDGVVQLLFNGIKGTHKQFHSKTNELLTGYVESALGLDNGHVRDMALEVLLDVMKLCVHWAKVEYSKNVTEVLLRLLSEQLSKKSAESNIRFLLNLFVPWVTERHGKNFAHPVELFDILKLISAKQHLSQLDYVYLSLIAKTLITYSSKFTDPAAIRQVISGSAKNYLSSINVASVSSVFSFFTELIDLSIFDIWCVSSVADIVNFCLKQNFGEEILKPIVKFFAIYCIKRKPFLEEITEQRKLFFDVAPFAKLRDIISKKASLAHGAQDELSND</sequence>
<dbReference type="AlphaFoldDB" id="A0A914ZFD3"/>
<dbReference type="SUPFAM" id="SSF48371">
    <property type="entry name" value="ARM repeat"/>
    <property type="match status" value="1"/>
</dbReference>